<keyword evidence="1" id="KW-0472">Membrane</keyword>
<dbReference type="EMBL" id="JBJVNW010000006">
    <property type="protein sequence ID" value="MFM9518172.1"/>
    <property type="molecule type" value="Genomic_DNA"/>
</dbReference>
<keyword evidence="1" id="KW-1133">Transmembrane helix</keyword>
<protein>
    <submittedName>
        <fullName evidence="2">Uncharacterized protein</fullName>
    </submittedName>
</protein>
<evidence type="ECO:0000313" key="3">
    <source>
        <dbReference type="Proteomes" id="UP001631987"/>
    </source>
</evidence>
<proteinExistence type="predicted"/>
<dbReference type="RefSeq" id="WP_409078653.1">
    <property type="nucleotide sequence ID" value="NZ_CP178857.1"/>
</dbReference>
<feature type="transmembrane region" description="Helical" evidence="1">
    <location>
        <begin position="6"/>
        <end position="27"/>
    </location>
</feature>
<gene>
    <name evidence="2" type="ORF">ACKKH4_13070</name>
</gene>
<sequence>MDDNGWGILINSGAAIAAAVSAITSAISARAAYRAIKQNDLLHSNEQKSTDAQRENTRLFDHAIMTLERAFMALMGGDPTWNVPPKSRLNWLTAARLIEEFKNTKERISDPLLVQECLSHEAHWRLQFARKLEELGTGHPDYFKQSGKVRIHLTSAVIVCAFSEWMKELDDAIDERGSPLQAVETLGVSPQFAQLKFHLGIL</sequence>
<accession>A0ABW9HA44</accession>
<evidence type="ECO:0000256" key="1">
    <source>
        <dbReference type="SAM" id="Phobius"/>
    </source>
</evidence>
<dbReference type="Proteomes" id="UP001631987">
    <property type="component" value="Unassembled WGS sequence"/>
</dbReference>
<keyword evidence="1" id="KW-0812">Transmembrane</keyword>
<comment type="caution">
    <text evidence="2">The sequence shown here is derived from an EMBL/GenBank/DDBJ whole genome shotgun (WGS) entry which is preliminary data.</text>
</comment>
<organism evidence="2 3">
    <name type="scientific">Pseudomonas monachiensis</name>
    <dbReference type="NCBI Taxonomy" id="3060212"/>
    <lineage>
        <taxon>Bacteria</taxon>
        <taxon>Pseudomonadati</taxon>
        <taxon>Pseudomonadota</taxon>
        <taxon>Gammaproteobacteria</taxon>
        <taxon>Pseudomonadales</taxon>
        <taxon>Pseudomonadaceae</taxon>
        <taxon>Pseudomonas</taxon>
    </lineage>
</organism>
<reference evidence="2 3" key="1">
    <citation type="submission" date="2024-12" db="EMBL/GenBank/DDBJ databases">
        <title>Pseudomonas species isolated from Lotus nodules promote plant growth.</title>
        <authorList>
            <person name="Yu Y.-H."/>
            <person name="Kurtenbach J."/>
            <person name="Crosbie D."/>
            <person name="Brachmann A."/>
            <person name="Marin M."/>
        </authorList>
    </citation>
    <scope>NUCLEOTIDE SEQUENCE [LARGE SCALE GENOMIC DNA]</scope>
    <source>
        <strain evidence="2 3">PLb12A</strain>
    </source>
</reference>
<name>A0ABW9HA44_9PSED</name>
<keyword evidence="3" id="KW-1185">Reference proteome</keyword>
<evidence type="ECO:0000313" key="2">
    <source>
        <dbReference type="EMBL" id="MFM9518172.1"/>
    </source>
</evidence>